<organism evidence="2 3">
    <name type="scientific">Cuscuta epithymum</name>
    <dbReference type="NCBI Taxonomy" id="186058"/>
    <lineage>
        <taxon>Eukaryota</taxon>
        <taxon>Viridiplantae</taxon>
        <taxon>Streptophyta</taxon>
        <taxon>Embryophyta</taxon>
        <taxon>Tracheophyta</taxon>
        <taxon>Spermatophyta</taxon>
        <taxon>Magnoliopsida</taxon>
        <taxon>eudicotyledons</taxon>
        <taxon>Gunneridae</taxon>
        <taxon>Pentapetalae</taxon>
        <taxon>asterids</taxon>
        <taxon>lamiids</taxon>
        <taxon>Solanales</taxon>
        <taxon>Convolvulaceae</taxon>
        <taxon>Cuscuteae</taxon>
        <taxon>Cuscuta</taxon>
        <taxon>Cuscuta subgen. Cuscuta</taxon>
    </lineage>
</organism>
<evidence type="ECO:0000313" key="3">
    <source>
        <dbReference type="Proteomes" id="UP001152523"/>
    </source>
</evidence>
<gene>
    <name evidence="2" type="ORF">CEPIT_LOCUS13195</name>
</gene>
<dbReference type="AlphaFoldDB" id="A0AAV0D908"/>
<protein>
    <submittedName>
        <fullName evidence="2">Uncharacterized protein</fullName>
    </submittedName>
</protein>
<dbReference type="EMBL" id="CAMAPF010000084">
    <property type="protein sequence ID" value="CAH9095235.1"/>
    <property type="molecule type" value="Genomic_DNA"/>
</dbReference>
<keyword evidence="3" id="KW-1185">Reference proteome</keyword>
<dbReference type="Proteomes" id="UP001152523">
    <property type="component" value="Unassembled WGS sequence"/>
</dbReference>
<reference evidence="2" key="1">
    <citation type="submission" date="2022-07" db="EMBL/GenBank/DDBJ databases">
        <authorList>
            <person name="Macas J."/>
            <person name="Novak P."/>
            <person name="Neumann P."/>
        </authorList>
    </citation>
    <scope>NUCLEOTIDE SEQUENCE</scope>
</reference>
<evidence type="ECO:0000313" key="2">
    <source>
        <dbReference type="EMBL" id="CAH9095235.1"/>
    </source>
</evidence>
<evidence type="ECO:0000256" key="1">
    <source>
        <dbReference type="SAM" id="MobiDB-lite"/>
    </source>
</evidence>
<accession>A0AAV0D908</accession>
<proteinExistence type="predicted"/>
<feature type="region of interest" description="Disordered" evidence="1">
    <location>
        <begin position="1"/>
        <end position="32"/>
    </location>
</feature>
<sequence>MTDQAMEVTATASKGNISNEDHEATDSEAMGKIVRSEKELKQDDVAIKCETINGKTFELLVKPFRLVQASVIRVDSFLRLTDNLDKRGITFTAHCLESLPGVTKKKGEVCFGAKFTNPFHAFFGL</sequence>
<name>A0AAV0D908_9ASTE</name>
<comment type="caution">
    <text evidence="2">The sequence shown here is derived from an EMBL/GenBank/DDBJ whole genome shotgun (WGS) entry which is preliminary data.</text>
</comment>